<feature type="region of interest" description="Disordered" evidence="3">
    <location>
        <begin position="465"/>
        <end position="547"/>
    </location>
</feature>
<evidence type="ECO:0000313" key="4">
    <source>
        <dbReference type="EMBL" id="VEU22625.1"/>
    </source>
</evidence>
<feature type="region of interest" description="Disordered" evidence="3">
    <location>
        <begin position="384"/>
        <end position="437"/>
    </location>
</feature>
<dbReference type="InParanoid" id="A0A448YNW3"/>
<feature type="compositionally biased region" description="Low complexity" evidence="3">
    <location>
        <begin position="147"/>
        <end position="213"/>
    </location>
</feature>
<feature type="compositionally biased region" description="Gly residues" evidence="3">
    <location>
        <begin position="13"/>
        <end position="22"/>
    </location>
</feature>
<feature type="region of interest" description="Disordered" evidence="3">
    <location>
        <begin position="322"/>
        <end position="362"/>
    </location>
</feature>
<organism evidence="4 5">
    <name type="scientific">Brettanomyces naardenensis</name>
    <name type="common">Yeast</name>
    <dbReference type="NCBI Taxonomy" id="13370"/>
    <lineage>
        <taxon>Eukaryota</taxon>
        <taxon>Fungi</taxon>
        <taxon>Dikarya</taxon>
        <taxon>Ascomycota</taxon>
        <taxon>Saccharomycotina</taxon>
        <taxon>Pichiomycetes</taxon>
        <taxon>Pichiales</taxon>
        <taxon>Pichiaceae</taxon>
        <taxon>Brettanomyces</taxon>
    </lineage>
</organism>
<dbReference type="STRING" id="13370.A0A448YNW3"/>
<dbReference type="PANTHER" id="PTHR45093:SF2">
    <property type="entry name" value="LISH DOMAIN-CONTAINING PROTEIN"/>
    <property type="match status" value="1"/>
</dbReference>
<feature type="region of interest" description="Disordered" evidence="3">
    <location>
        <begin position="250"/>
        <end position="300"/>
    </location>
</feature>
<feature type="region of interest" description="Disordered" evidence="3">
    <location>
        <begin position="72"/>
        <end position="92"/>
    </location>
</feature>
<dbReference type="Proteomes" id="UP000290900">
    <property type="component" value="Unassembled WGS sequence"/>
</dbReference>
<accession>A0A448YNW3</accession>
<feature type="compositionally biased region" description="Pro residues" evidence="3">
    <location>
        <begin position="267"/>
        <end position="276"/>
    </location>
</feature>
<name>A0A448YNW3_BRENA</name>
<evidence type="ECO:0000313" key="5">
    <source>
        <dbReference type="Proteomes" id="UP000290900"/>
    </source>
</evidence>
<protein>
    <submittedName>
        <fullName evidence="4">DEKNAAC103622</fullName>
    </submittedName>
</protein>
<reference evidence="4 5" key="1">
    <citation type="submission" date="2018-12" db="EMBL/GenBank/DDBJ databases">
        <authorList>
            <person name="Tiukova I."/>
            <person name="Dainat J."/>
        </authorList>
    </citation>
    <scope>NUCLEOTIDE SEQUENCE [LARGE SCALE GENOMIC DNA]</scope>
</reference>
<feature type="compositionally biased region" description="Polar residues" evidence="3">
    <location>
        <begin position="415"/>
        <end position="425"/>
    </location>
</feature>
<feature type="compositionally biased region" description="Low complexity" evidence="3">
    <location>
        <begin position="73"/>
        <end position="87"/>
    </location>
</feature>
<feature type="compositionally biased region" description="Low complexity" evidence="3">
    <location>
        <begin position="322"/>
        <end position="332"/>
    </location>
</feature>
<feature type="region of interest" description="Disordered" evidence="3">
    <location>
        <begin position="1"/>
        <end position="26"/>
    </location>
</feature>
<dbReference type="GO" id="GO:0005634">
    <property type="term" value="C:nucleus"/>
    <property type="evidence" value="ECO:0007669"/>
    <property type="project" value="UniProtKB-SubCell"/>
</dbReference>
<keyword evidence="2" id="KW-0539">Nucleus</keyword>
<evidence type="ECO:0000256" key="3">
    <source>
        <dbReference type="SAM" id="MobiDB-lite"/>
    </source>
</evidence>
<dbReference type="AlphaFoldDB" id="A0A448YNW3"/>
<feature type="compositionally biased region" description="Polar residues" evidence="3">
    <location>
        <begin position="496"/>
        <end position="511"/>
    </location>
</feature>
<feature type="compositionally biased region" description="Low complexity" evidence="3">
    <location>
        <begin position="252"/>
        <end position="263"/>
    </location>
</feature>
<keyword evidence="5" id="KW-1185">Reference proteome</keyword>
<feature type="compositionally biased region" description="Low complexity" evidence="3">
    <location>
        <begin position="277"/>
        <end position="286"/>
    </location>
</feature>
<dbReference type="OrthoDB" id="5600002at2759"/>
<evidence type="ECO:0000256" key="1">
    <source>
        <dbReference type="ARBA" id="ARBA00004123"/>
    </source>
</evidence>
<gene>
    <name evidence="4" type="ORF">BRENAR_LOCUS3356</name>
</gene>
<feature type="region of interest" description="Disordered" evidence="3">
    <location>
        <begin position="134"/>
        <end position="217"/>
    </location>
</feature>
<dbReference type="EMBL" id="CAACVR010000023">
    <property type="protein sequence ID" value="VEU22625.1"/>
    <property type="molecule type" value="Genomic_DNA"/>
</dbReference>
<comment type="subcellular location">
    <subcellularLocation>
        <location evidence="1">Nucleus</location>
    </subcellularLocation>
</comment>
<evidence type="ECO:0000256" key="2">
    <source>
        <dbReference type="ARBA" id="ARBA00023242"/>
    </source>
</evidence>
<sequence length="602" mass="62779">MPVVERQPSTGSPFGGTPGGLPGSRMTMDSPQGFLYEWWMIFWDVFNARTERGGSANAARYYQYINMKTQNDPGVRPGSRGVPRGAGTPHGAQVSQVAHLSQGLPNSQAAAPGVQGASGPGYLPVTATAQNLGLFRPAPNHGIPLAQGQGQVHGPQQGQGQVHTQVQGQGPPQIPSQGARAAPQAVAQAQMSSLREQQRQQQQLSPDKQPLQLNGALPVQGSNGSIVGIPQNVTLPQGVQIPQGVVISGQYAPPQGSQVAQGQGPQGAPPQAPPQAPQGSHPQGPQQAPPQGPPQNFGQYMVPNFQQLQQIPQQVIIRQVQQQQQQQQQQHQPQPPHQQGPQFAPQKRALSRGSHPQDGSKMMADFASMTGQFSRTGQPVPAAVGQLASAPSSAGKKQTSRAARKASLSMPATPITPQGVTPTSQNGGGGKRKNGPATIKEGEEAFAFDRRSSVTVAMAGGSVPRKMQKLQAARSPVDARSVASHPLETGAHRSGSHGSPSTTTKNSSGTSIDGAATAPAAVHDEDVSPVHGSPPQSVAAVPGVGSEFDHTNGSHSFLQDFSAGSNDIFDFDSLLGTDQESSGNSGLKEVFNWGESVDTHEL</sequence>
<proteinExistence type="predicted"/>
<dbReference type="PANTHER" id="PTHR45093">
    <property type="entry name" value="TRANSCRIPTION ACTIVATOR MSS11"/>
    <property type="match status" value="1"/>
</dbReference>